<proteinExistence type="predicted"/>
<sequence length="182" mass="19875">MTPENAVGGRDGERDGRQDRLRAKVESEKVRRRWMSRRRRRPLVVAEAVSAVLFAGGIRLLAGGENRLVGLLVVVVTGGLLAVVGTQIGLASRFRSDYHDLDERQRAEQARARLLGDRVTNVALAVAFVAALLLSGLTDEVDMAAVPPAAFLLLALNVFFPAAWLTWTQPAESDDEPGEEEF</sequence>
<feature type="transmembrane region" description="Helical" evidence="2">
    <location>
        <begin position="42"/>
        <end position="62"/>
    </location>
</feature>
<organism evidence="3 4">
    <name type="scientific">Streptomyces cacaoi</name>
    <dbReference type="NCBI Taxonomy" id="1898"/>
    <lineage>
        <taxon>Bacteria</taxon>
        <taxon>Bacillati</taxon>
        <taxon>Actinomycetota</taxon>
        <taxon>Actinomycetes</taxon>
        <taxon>Kitasatosporales</taxon>
        <taxon>Streptomycetaceae</taxon>
        <taxon>Streptomyces</taxon>
    </lineage>
</organism>
<gene>
    <name evidence="3" type="ORF">SCA03_05290</name>
</gene>
<evidence type="ECO:0000256" key="2">
    <source>
        <dbReference type="SAM" id="Phobius"/>
    </source>
</evidence>
<reference evidence="3 4" key="1">
    <citation type="submission" date="2019-06" db="EMBL/GenBank/DDBJ databases">
        <title>Whole genome shotgun sequence of Streptomyces cacaoi subsp. cacaoi NBRC 12748.</title>
        <authorList>
            <person name="Hosoyama A."/>
            <person name="Uohara A."/>
            <person name="Ohji S."/>
            <person name="Ichikawa N."/>
        </authorList>
    </citation>
    <scope>NUCLEOTIDE SEQUENCE [LARGE SCALE GENOMIC DNA]</scope>
    <source>
        <strain evidence="3 4">NBRC 12748</strain>
    </source>
</reference>
<keyword evidence="4" id="KW-1185">Reference proteome</keyword>
<keyword evidence="2" id="KW-1133">Transmembrane helix</keyword>
<comment type="caution">
    <text evidence="3">The sequence shown here is derived from an EMBL/GenBank/DDBJ whole genome shotgun (WGS) entry which is preliminary data.</text>
</comment>
<feature type="transmembrane region" description="Helical" evidence="2">
    <location>
        <begin position="68"/>
        <end position="94"/>
    </location>
</feature>
<evidence type="ECO:0000313" key="4">
    <source>
        <dbReference type="Proteomes" id="UP000319210"/>
    </source>
</evidence>
<feature type="transmembrane region" description="Helical" evidence="2">
    <location>
        <begin position="149"/>
        <end position="167"/>
    </location>
</feature>
<dbReference type="EMBL" id="BJMM01000002">
    <property type="protein sequence ID" value="GEB47978.1"/>
    <property type="molecule type" value="Genomic_DNA"/>
</dbReference>
<dbReference type="RefSeq" id="WP_030890003.1">
    <property type="nucleotide sequence ID" value="NZ_BJMM01000002.1"/>
</dbReference>
<name>A0A4Y3QUA6_STRCI</name>
<protein>
    <submittedName>
        <fullName evidence="3">Uncharacterized protein</fullName>
    </submittedName>
</protein>
<keyword evidence="2" id="KW-0472">Membrane</keyword>
<feature type="compositionally biased region" description="Basic and acidic residues" evidence="1">
    <location>
        <begin position="10"/>
        <end position="24"/>
    </location>
</feature>
<feature type="transmembrane region" description="Helical" evidence="2">
    <location>
        <begin position="115"/>
        <end position="137"/>
    </location>
</feature>
<evidence type="ECO:0000256" key="1">
    <source>
        <dbReference type="SAM" id="MobiDB-lite"/>
    </source>
</evidence>
<dbReference type="AlphaFoldDB" id="A0A4Y3QUA6"/>
<dbReference type="Proteomes" id="UP000319210">
    <property type="component" value="Unassembled WGS sequence"/>
</dbReference>
<feature type="region of interest" description="Disordered" evidence="1">
    <location>
        <begin position="1"/>
        <end position="24"/>
    </location>
</feature>
<accession>A0A4Y3QUA6</accession>
<keyword evidence="2" id="KW-0812">Transmembrane</keyword>
<evidence type="ECO:0000313" key="3">
    <source>
        <dbReference type="EMBL" id="GEB47978.1"/>
    </source>
</evidence>